<dbReference type="InterPro" id="IPR025071">
    <property type="entry name" value="DUF3939"/>
</dbReference>
<accession>A0A1M7IVM7</accession>
<evidence type="ECO:0000313" key="1">
    <source>
        <dbReference type="EMBL" id="SHM44844.1"/>
    </source>
</evidence>
<name>A0A1M7IVM7_9BACI</name>
<dbReference type="Pfam" id="PF13075">
    <property type="entry name" value="DUF3939"/>
    <property type="match status" value="1"/>
</dbReference>
<evidence type="ECO:0000313" key="2">
    <source>
        <dbReference type="Proteomes" id="UP000184184"/>
    </source>
</evidence>
<reference evidence="1 2" key="1">
    <citation type="submission" date="2016-11" db="EMBL/GenBank/DDBJ databases">
        <authorList>
            <person name="Jaros S."/>
            <person name="Januszkiewicz K."/>
            <person name="Wedrychowicz H."/>
        </authorList>
    </citation>
    <scope>NUCLEOTIDE SEQUENCE [LARGE SCALE GENOMIC DNA]</scope>
    <source>
        <strain evidence="1 2">CGMCC 1.10681</strain>
    </source>
</reference>
<dbReference type="EMBL" id="FRCZ01000001">
    <property type="protein sequence ID" value="SHM44844.1"/>
    <property type="molecule type" value="Genomic_DNA"/>
</dbReference>
<organism evidence="1 2">
    <name type="scientific">Gracilibacillus kekensis</name>
    <dbReference type="NCBI Taxonomy" id="1027249"/>
    <lineage>
        <taxon>Bacteria</taxon>
        <taxon>Bacillati</taxon>
        <taxon>Bacillota</taxon>
        <taxon>Bacilli</taxon>
        <taxon>Bacillales</taxon>
        <taxon>Bacillaceae</taxon>
        <taxon>Gracilibacillus</taxon>
    </lineage>
</organism>
<dbReference type="STRING" id="1027249.SAMN05216179_0169"/>
<dbReference type="AlphaFoldDB" id="A0A1M7IVM7"/>
<protein>
    <recommendedName>
        <fullName evidence="3">DUF3939 domain-containing protein</fullName>
    </recommendedName>
</protein>
<sequence length="150" mass="17927">MWFKKKKKEAEKFPVKEVSFEEIKYAVHEYSRDLAPNIPLKILVKDDLSLDYTLLAPILKAIPDKTYYMSKETYDLFEEEDKHIAYALDTVQRAVDNYIAQKKELPIIDYDPYRKVSFHKLEQLKLIDERPEMDFYITDEEQLVTTIKPK</sequence>
<dbReference type="Proteomes" id="UP000184184">
    <property type="component" value="Unassembled WGS sequence"/>
</dbReference>
<keyword evidence="2" id="KW-1185">Reference proteome</keyword>
<proteinExistence type="predicted"/>
<gene>
    <name evidence="1" type="ORF">SAMN05216179_0169</name>
</gene>
<evidence type="ECO:0008006" key="3">
    <source>
        <dbReference type="Google" id="ProtNLM"/>
    </source>
</evidence>
<dbReference type="OrthoDB" id="2352834at2"/>